<reference evidence="2" key="3">
    <citation type="submission" date="2021-06" db="EMBL/GenBank/DDBJ databases">
        <title>Genomic Description and Analysis of Intracellular Bacteria, Candidatus Berkiella cookevillensis and Candidatus Berkiella aquae.</title>
        <authorList>
            <person name="Kidane D.T."/>
            <person name="Mehari Y.T."/>
            <person name="Rice F.C."/>
            <person name="Arivett B.A."/>
            <person name="Farone A.L."/>
            <person name="Berk S.G."/>
            <person name="Farone M.B."/>
        </authorList>
    </citation>
    <scope>NUCLEOTIDE SEQUENCE</scope>
    <source>
        <strain evidence="2">HT99</strain>
    </source>
</reference>
<dbReference type="EMBL" id="LKAJ01000006">
    <property type="protein sequence ID" value="KRG21219.1"/>
    <property type="molecule type" value="Genomic_DNA"/>
</dbReference>
<organism evidence="1">
    <name type="scientific">Candidatus Berkiella aquae</name>
    <dbReference type="NCBI Taxonomy" id="295108"/>
    <lineage>
        <taxon>Bacteria</taxon>
        <taxon>Pseudomonadati</taxon>
        <taxon>Pseudomonadota</taxon>
        <taxon>Gammaproteobacteria</taxon>
        <taxon>Candidatus Berkiellales</taxon>
        <taxon>Candidatus Berkiellaceae</taxon>
        <taxon>Candidatus Berkiella</taxon>
    </lineage>
</organism>
<evidence type="ECO:0000313" key="1">
    <source>
        <dbReference type="EMBL" id="KRG21219.1"/>
    </source>
</evidence>
<protein>
    <recommendedName>
        <fullName evidence="4">Lipase (Class 3)</fullName>
    </recommendedName>
</protein>
<gene>
    <name evidence="2" type="ORF">HT99x_006695</name>
    <name evidence="1" type="ORF">HT99x_01775</name>
</gene>
<comment type="caution">
    <text evidence="1">The sequence shown here is derived from an EMBL/GenBank/DDBJ whole genome shotgun (WGS) entry which is preliminary data.</text>
</comment>
<evidence type="ECO:0008006" key="4">
    <source>
        <dbReference type="Google" id="ProtNLM"/>
    </source>
</evidence>
<reference evidence="1" key="1">
    <citation type="submission" date="2015-09" db="EMBL/GenBank/DDBJ databases">
        <title>Draft Genome Sequences of Two Novel Amoeba-resistant Intranuclear Bacteria, Candidatus Berkiella cookevillensis and Candidatus Berkiella aquae.</title>
        <authorList>
            <person name="Mehari Y.T."/>
            <person name="Arivett B.A."/>
            <person name="Farone A.L."/>
            <person name="Gunderson J.H."/>
            <person name="Farone M.B."/>
        </authorList>
    </citation>
    <scope>NUCLEOTIDE SEQUENCE [LARGE SCALE GENOMIC DNA]</scope>
    <source>
        <strain evidence="1">HT99</strain>
    </source>
</reference>
<keyword evidence="3" id="KW-1185">Reference proteome</keyword>
<dbReference type="InterPro" id="IPR029058">
    <property type="entry name" value="AB_hydrolase_fold"/>
</dbReference>
<dbReference type="SUPFAM" id="SSF53474">
    <property type="entry name" value="alpha/beta-Hydrolases"/>
    <property type="match status" value="1"/>
</dbReference>
<name>A0A0Q9YYH0_9GAMM</name>
<dbReference type="EMBL" id="LKAJ02000001">
    <property type="protein sequence ID" value="MCS5711114.1"/>
    <property type="molecule type" value="Genomic_DNA"/>
</dbReference>
<dbReference type="RefSeq" id="WP_075066394.1">
    <property type="nucleotide sequence ID" value="NZ_LKAJ02000001.1"/>
</dbReference>
<reference evidence="2" key="2">
    <citation type="journal article" date="2016" name="Genome Announc.">
        <title>Draft Genome Sequences of Two Novel Amoeba-Resistant Intranuclear Bacteria, 'Candidatus Berkiella cookevillensis' and 'Candidatus Berkiella aquae'.</title>
        <authorList>
            <person name="Mehari Y.T."/>
            <person name="Arivett B.A."/>
            <person name="Farone A.L."/>
            <person name="Gunderson J.H."/>
            <person name="Farone M.B."/>
        </authorList>
    </citation>
    <scope>NUCLEOTIDE SEQUENCE</scope>
    <source>
        <strain evidence="2">HT99</strain>
    </source>
</reference>
<sequence length="461" mass="51730">MATDGITLNLEAIARKNAEHPKHILEFASAHYACCMSYYLAEKGFAHPKEILQLNDDGSYSYHVVKQLPMVLGMYGYILLPKDRNDPNIKIVFRGTDFIDENSALINLESEGPSSDSFPKIKDAVMAYVKKAIQDHYGTTASNLKIQVSGHSQGSSTSQLFVNAFLKERAQTNDFDHIDTLTMTNLNDPGVSPEIRMETDDLATCQAEIGKPIELRANFGMVGGDIVQTLAQDMSLVRLPPEICRVTLLKIDKGLEGNWRKNLNLRNGLQWHELFNMLIDAKEGVEGSHSNINFFTLNKADGEISTVEINVLNPYQRYTNKDPQEREILLSELLNKAKVLKLYEVGYTYLGMPAYYGAQAIKFVVNSIPLTAQDYLYHMFGENGYCAYELYEAYKRGDLNCFSPVALFSNAAKRLKDWIKPKIPAPLFKLNELSILQAITRSTPTNTDEPAQSSASVSRRI</sequence>
<evidence type="ECO:0000313" key="2">
    <source>
        <dbReference type="EMBL" id="MCS5711114.1"/>
    </source>
</evidence>
<dbReference type="AlphaFoldDB" id="A0A0Q9YYH0"/>
<dbReference type="Proteomes" id="UP000051497">
    <property type="component" value="Unassembled WGS sequence"/>
</dbReference>
<proteinExistence type="predicted"/>
<accession>A0A0Q9YYH0</accession>
<evidence type="ECO:0000313" key="3">
    <source>
        <dbReference type="Proteomes" id="UP000051497"/>
    </source>
</evidence>